<dbReference type="Proteomes" id="UP000316958">
    <property type="component" value="Unassembled WGS sequence"/>
</dbReference>
<reference evidence="2 3" key="1">
    <citation type="submission" date="2019-01" db="EMBL/GenBank/DDBJ databases">
        <title>Coherence of Microcystis species and biogeography revealed through population genomics.</title>
        <authorList>
            <person name="Perez-Carrascal O.M."/>
            <person name="Terrat Y."/>
            <person name="Giani A."/>
            <person name="Fortin N."/>
            <person name="Tromas N."/>
            <person name="Shapiro B.J."/>
        </authorList>
    </citation>
    <scope>NUCLEOTIDE SEQUENCE [LARGE SCALE GENOMIC DNA]</scope>
    <source>
        <strain evidence="2">Ma_QC_Ch_20071001_S25D</strain>
    </source>
</reference>
<dbReference type="Pfam" id="PF08274">
    <property type="entry name" value="Zn_Ribbon_YjdM"/>
    <property type="match status" value="1"/>
</dbReference>
<evidence type="ECO:0000313" key="2">
    <source>
        <dbReference type="EMBL" id="TRU53725.1"/>
    </source>
</evidence>
<sequence length="107" mass="12235">MKCPKCQSSETYRKSLESMIIYCDNCGHQWEADQSMKPLASAHRRQGRHLLHIHVYLCPINKNKYSFAINKSGGVRHFGEYESDPYLSGCYDSIEEALEAGIKEAFS</sequence>
<dbReference type="Gene3D" id="2.20.25.10">
    <property type="match status" value="1"/>
</dbReference>
<accession>A0A552G423</accession>
<dbReference type="InterPro" id="IPR013987">
    <property type="entry name" value="YjdM_N"/>
</dbReference>
<evidence type="ECO:0000313" key="3">
    <source>
        <dbReference type="Proteomes" id="UP000316958"/>
    </source>
</evidence>
<protein>
    <recommendedName>
        <fullName evidence="1">Protein YjdM N-terminal domain-containing protein</fullName>
    </recommendedName>
</protein>
<evidence type="ECO:0000259" key="1">
    <source>
        <dbReference type="Pfam" id="PF08274"/>
    </source>
</evidence>
<name>A0A552G423_MICAE</name>
<feature type="domain" description="Protein YjdM N-terminal" evidence="1">
    <location>
        <begin position="2"/>
        <end position="31"/>
    </location>
</feature>
<proteinExistence type="predicted"/>
<comment type="caution">
    <text evidence="2">The sequence shown here is derived from an EMBL/GenBank/DDBJ whole genome shotgun (WGS) entry which is preliminary data.</text>
</comment>
<organism evidence="2 3">
    <name type="scientific">Microcystis aeruginosa Ma_QC_Ch_20071001_S25D</name>
    <dbReference type="NCBI Taxonomy" id="2486250"/>
    <lineage>
        <taxon>Bacteria</taxon>
        <taxon>Bacillati</taxon>
        <taxon>Cyanobacteriota</taxon>
        <taxon>Cyanophyceae</taxon>
        <taxon>Oscillatoriophycideae</taxon>
        <taxon>Chroococcales</taxon>
        <taxon>Microcystaceae</taxon>
        <taxon>Microcystis</taxon>
    </lineage>
</organism>
<gene>
    <name evidence="2" type="ORF">EWV57_03230</name>
</gene>
<dbReference type="EMBL" id="SFBE01000055">
    <property type="protein sequence ID" value="TRU53725.1"/>
    <property type="molecule type" value="Genomic_DNA"/>
</dbReference>
<dbReference type="AlphaFoldDB" id="A0A552G423"/>
<dbReference type="SUPFAM" id="SSF57783">
    <property type="entry name" value="Zinc beta-ribbon"/>
    <property type="match status" value="1"/>
</dbReference>